<feature type="domain" description="PPM-type phosphatase" evidence="3">
    <location>
        <begin position="26"/>
        <end position="268"/>
    </location>
</feature>
<dbReference type="Pfam" id="PF07228">
    <property type="entry name" value="SpoIIE"/>
    <property type="match status" value="1"/>
</dbReference>
<evidence type="ECO:0000313" key="4">
    <source>
        <dbReference type="EMBL" id="KAF7847153.1"/>
    </source>
</evidence>
<comment type="caution">
    <text evidence="4">The sequence shown here is derived from an EMBL/GenBank/DDBJ whole genome shotgun (WGS) entry which is preliminary data.</text>
</comment>
<sequence length="271" mass="28898">MRFLCGGGAPCRGASGKGRLRMIAGSCYVPKKRALFPRGDDAHFICSEKSTIGVSDGVGSWIGLGVDPGEYARGLMTSCADEVGRQEAGRVDLNAVLGAAFDRISVRGSATACLLTLADNGRLRVVNVGDSGFVRIRKGEGVYRSPTQEYGFNCPYQLGRWTGMDRYSTPSSAQSYEVEVREGDIIVAGTDGLFDNLFVEQIKEAAEAGIRGGKGLKVVASLIAARAHANSLDRTTRTPFSEASAAHGEEWRHHGGKPDDITVVVARIVKN</sequence>
<dbReference type="GO" id="GO:0004722">
    <property type="term" value="F:protein serine/threonine phosphatase activity"/>
    <property type="evidence" value="ECO:0007669"/>
    <property type="project" value="UniProtKB-EC"/>
</dbReference>
<comment type="cofactor">
    <cofactor evidence="1">
        <name>Mn(2+)</name>
        <dbReference type="ChEBI" id="CHEBI:29035"/>
    </cofactor>
</comment>
<comment type="catalytic activity">
    <reaction evidence="1">
        <text>O-phospho-L-seryl-[protein] + H2O = L-seryl-[protein] + phosphate</text>
        <dbReference type="Rhea" id="RHEA:20629"/>
        <dbReference type="Rhea" id="RHEA-COMP:9863"/>
        <dbReference type="Rhea" id="RHEA-COMP:11604"/>
        <dbReference type="ChEBI" id="CHEBI:15377"/>
        <dbReference type="ChEBI" id="CHEBI:29999"/>
        <dbReference type="ChEBI" id="CHEBI:43474"/>
        <dbReference type="ChEBI" id="CHEBI:83421"/>
        <dbReference type="EC" id="3.1.3.16"/>
    </reaction>
</comment>
<feature type="compositionally biased region" description="Basic and acidic residues" evidence="2">
    <location>
        <begin position="247"/>
        <end position="256"/>
    </location>
</feature>
<comment type="similarity">
    <text evidence="1">Belongs to the PP2C family.</text>
</comment>
<reference evidence="4" key="1">
    <citation type="submission" date="2020-05" db="EMBL/GenBank/DDBJ databases">
        <title>WGS assembly of Corymbia citriodora subspecies variegata.</title>
        <authorList>
            <person name="Barry K."/>
            <person name="Hundley H."/>
            <person name="Shu S."/>
            <person name="Jenkins J."/>
            <person name="Grimwood J."/>
            <person name="Baten A."/>
        </authorList>
    </citation>
    <scope>NUCLEOTIDE SEQUENCE</scope>
    <source>
        <strain evidence="4">CV2-018</strain>
    </source>
</reference>
<evidence type="ECO:0000256" key="2">
    <source>
        <dbReference type="SAM" id="MobiDB-lite"/>
    </source>
</evidence>
<feature type="region of interest" description="Disordered" evidence="2">
    <location>
        <begin position="234"/>
        <end position="256"/>
    </location>
</feature>
<dbReference type="SUPFAM" id="SSF81606">
    <property type="entry name" value="PP2C-like"/>
    <property type="match status" value="1"/>
</dbReference>
<dbReference type="OrthoDB" id="60843at2759"/>
<organism evidence="4 5">
    <name type="scientific">Corymbia citriodora subsp. variegata</name>
    <dbReference type="NCBI Taxonomy" id="360336"/>
    <lineage>
        <taxon>Eukaryota</taxon>
        <taxon>Viridiplantae</taxon>
        <taxon>Streptophyta</taxon>
        <taxon>Embryophyta</taxon>
        <taxon>Tracheophyta</taxon>
        <taxon>Spermatophyta</taxon>
        <taxon>Magnoliopsida</taxon>
        <taxon>eudicotyledons</taxon>
        <taxon>Gunneridae</taxon>
        <taxon>Pentapetalae</taxon>
        <taxon>rosids</taxon>
        <taxon>malvids</taxon>
        <taxon>Myrtales</taxon>
        <taxon>Myrtaceae</taxon>
        <taxon>Myrtoideae</taxon>
        <taxon>Eucalypteae</taxon>
        <taxon>Corymbia</taxon>
    </lineage>
</organism>
<protein>
    <recommendedName>
        <fullName evidence="1">Protein phosphatase</fullName>
        <ecNumber evidence="1">3.1.3.16</ecNumber>
    </recommendedName>
</protein>
<dbReference type="EMBL" id="MU091187">
    <property type="protein sequence ID" value="KAF7847153.1"/>
    <property type="molecule type" value="Genomic_DNA"/>
</dbReference>
<dbReference type="Gramene" id="rna-gnl|WGS:JABURB|Cocit.L3281.1">
    <property type="protein sequence ID" value="cds-KAF7847153.1"/>
    <property type="gene ID" value="gene-BT93_L3281"/>
</dbReference>
<evidence type="ECO:0000313" key="5">
    <source>
        <dbReference type="Proteomes" id="UP000806378"/>
    </source>
</evidence>
<name>A0A8T0CHY8_CORYI</name>
<dbReference type="InterPro" id="IPR039123">
    <property type="entry name" value="PPTC7"/>
</dbReference>
<gene>
    <name evidence="4" type="ORF">BT93_L3281</name>
</gene>
<keyword evidence="1" id="KW-0378">Hydrolase</keyword>
<proteinExistence type="inferred from homology"/>
<dbReference type="SMART" id="SM00332">
    <property type="entry name" value="PP2Cc"/>
    <property type="match status" value="1"/>
</dbReference>
<comment type="catalytic activity">
    <reaction evidence="1">
        <text>O-phospho-L-threonyl-[protein] + H2O = L-threonyl-[protein] + phosphate</text>
        <dbReference type="Rhea" id="RHEA:47004"/>
        <dbReference type="Rhea" id="RHEA-COMP:11060"/>
        <dbReference type="Rhea" id="RHEA-COMP:11605"/>
        <dbReference type="ChEBI" id="CHEBI:15377"/>
        <dbReference type="ChEBI" id="CHEBI:30013"/>
        <dbReference type="ChEBI" id="CHEBI:43474"/>
        <dbReference type="ChEBI" id="CHEBI:61977"/>
        <dbReference type="EC" id="3.1.3.16"/>
    </reaction>
</comment>
<dbReference type="PROSITE" id="PS51746">
    <property type="entry name" value="PPM_2"/>
    <property type="match status" value="1"/>
</dbReference>
<dbReference type="SMART" id="SM00331">
    <property type="entry name" value="PP2C_SIG"/>
    <property type="match status" value="1"/>
</dbReference>
<dbReference type="Proteomes" id="UP000806378">
    <property type="component" value="Unassembled WGS sequence"/>
</dbReference>
<dbReference type="EC" id="3.1.3.16" evidence="1"/>
<keyword evidence="1" id="KW-0464">Manganese</keyword>
<keyword evidence="1" id="KW-0479">Metal-binding</keyword>
<evidence type="ECO:0000256" key="1">
    <source>
        <dbReference type="RuleBase" id="RU366020"/>
    </source>
</evidence>
<comment type="cofactor">
    <cofactor evidence="1">
        <name>Mg(2+)</name>
        <dbReference type="ChEBI" id="CHEBI:18420"/>
    </cofactor>
</comment>
<dbReference type="PANTHER" id="PTHR12320">
    <property type="entry name" value="PROTEIN PHOSPHATASE 2C"/>
    <property type="match status" value="1"/>
</dbReference>
<dbReference type="InterPro" id="IPR001932">
    <property type="entry name" value="PPM-type_phosphatase-like_dom"/>
</dbReference>
<dbReference type="Gene3D" id="3.60.40.10">
    <property type="entry name" value="PPM-type phosphatase domain"/>
    <property type="match status" value="1"/>
</dbReference>
<dbReference type="GO" id="GO:0046872">
    <property type="term" value="F:metal ion binding"/>
    <property type="evidence" value="ECO:0007669"/>
    <property type="project" value="UniProtKB-UniRule"/>
</dbReference>
<keyword evidence="1" id="KW-0904">Protein phosphatase</keyword>
<accession>A0A8T0CHY8</accession>
<evidence type="ECO:0000259" key="3">
    <source>
        <dbReference type="PROSITE" id="PS51746"/>
    </source>
</evidence>
<keyword evidence="5" id="KW-1185">Reference proteome</keyword>
<dbReference type="InterPro" id="IPR036457">
    <property type="entry name" value="PPM-type-like_dom_sf"/>
</dbReference>
<keyword evidence="1" id="KW-0460">Magnesium</keyword>
<dbReference type="AlphaFoldDB" id="A0A8T0CHY8"/>
<dbReference type="PANTHER" id="PTHR12320:SF81">
    <property type="entry name" value="PROTEIN PHOSPHATASE 2C 23-RELATED"/>
    <property type="match status" value="1"/>
</dbReference>